<feature type="region of interest" description="Disordered" evidence="1">
    <location>
        <begin position="96"/>
        <end position="230"/>
    </location>
</feature>
<sequence length="272" mass="29682">MHKKEPISTLITSAGILSFYKRINAANDQREGKETRRQSVFNRENLQMMINHIANIRYYGAIAPHQYLASTTSTPTQTTSFSSHACVASNVDVFGPLARPPNPSGYRSDSDDDTDRLSAADYAWGPEDDAPPPPESQINLQESQESQEPNGYDDLPALGDPHDGDGESDVSDGDIPDLADVSGDEGDEDDGDEDDGAASASPTSHSPAPTSSASFSPPSRPFKPTKGKITQFWNVETRTRGPYDWRTKLGNTLSSRRRCMAHILYKNSKSTT</sequence>
<evidence type="ECO:0000313" key="2">
    <source>
        <dbReference type="EMBL" id="KAK7014679.1"/>
    </source>
</evidence>
<protein>
    <submittedName>
        <fullName evidence="2">Uncharacterized protein</fullName>
    </submittedName>
</protein>
<name>A0AAW0ANZ4_9AGAR</name>
<reference evidence="2 3" key="1">
    <citation type="journal article" date="2024" name="J Genomics">
        <title>Draft genome sequencing and assembly of Favolaschia claudopus CIRM-BRFM 2984 isolated from oak limbs.</title>
        <authorList>
            <person name="Navarro D."/>
            <person name="Drula E."/>
            <person name="Chaduli D."/>
            <person name="Cazenave R."/>
            <person name="Ahrendt S."/>
            <person name="Wang J."/>
            <person name="Lipzen A."/>
            <person name="Daum C."/>
            <person name="Barry K."/>
            <person name="Grigoriev I.V."/>
            <person name="Favel A."/>
            <person name="Rosso M.N."/>
            <person name="Martin F."/>
        </authorList>
    </citation>
    <scope>NUCLEOTIDE SEQUENCE [LARGE SCALE GENOMIC DNA]</scope>
    <source>
        <strain evidence="2 3">CIRM-BRFM 2984</strain>
    </source>
</reference>
<keyword evidence="3" id="KW-1185">Reference proteome</keyword>
<accession>A0AAW0ANZ4</accession>
<comment type="caution">
    <text evidence="2">The sequence shown here is derived from an EMBL/GenBank/DDBJ whole genome shotgun (WGS) entry which is preliminary data.</text>
</comment>
<feature type="compositionally biased region" description="Polar residues" evidence="1">
    <location>
        <begin position="136"/>
        <end position="149"/>
    </location>
</feature>
<dbReference type="AlphaFoldDB" id="A0AAW0ANZ4"/>
<feature type="compositionally biased region" description="Low complexity" evidence="1">
    <location>
        <begin position="197"/>
        <end position="217"/>
    </location>
</feature>
<dbReference type="EMBL" id="JAWWNJ010000056">
    <property type="protein sequence ID" value="KAK7014679.1"/>
    <property type="molecule type" value="Genomic_DNA"/>
</dbReference>
<evidence type="ECO:0000313" key="3">
    <source>
        <dbReference type="Proteomes" id="UP001362999"/>
    </source>
</evidence>
<proteinExistence type="predicted"/>
<organism evidence="2 3">
    <name type="scientific">Favolaschia claudopus</name>
    <dbReference type="NCBI Taxonomy" id="2862362"/>
    <lineage>
        <taxon>Eukaryota</taxon>
        <taxon>Fungi</taxon>
        <taxon>Dikarya</taxon>
        <taxon>Basidiomycota</taxon>
        <taxon>Agaricomycotina</taxon>
        <taxon>Agaricomycetes</taxon>
        <taxon>Agaricomycetidae</taxon>
        <taxon>Agaricales</taxon>
        <taxon>Marasmiineae</taxon>
        <taxon>Mycenaceae</taxon>
        <taxon>Favolaschia</taxon>
    </lineage>
</organism>
<feature type="compositionally biased region" description="Acidic residues" evidence="1">
    <location>
        <begin position="166"/>
        <end position="196"/>
    </location>
</feature>
<dbReference type="Proteomes" id="UP001362999">
    <property type="component" value="Unassembled WGS sequence"/>
</dbReference>
<evidence type="ECO:0000256" key="1">
    <source>
        <dbReference type="SAM" id="MobiDB-lite"/>
    </source>
</evidence>
<gene>
    <name evidence="2" type="ORF">R3P38DRAFT_2787513</name>
</gene>